<dbReference type="InterPro" id="IPR003593">
    <property type="entry name" value="AAA+_ATPase"/>
</dbReference>
<dbReference type="SUPFAM" id="SSF50331">
    <property type="entry name" value="MOP-like"/>
    <property type="match status" value="1"/>
</dbReference>
<protein>
    <submittedName>
        <fullName evidence="10">ABC transporter ATP-binding protein</fullName>
    </submittedName>
</protein>
<dbReference type="PANTHER" id="PTHR42781:SF4">
    <property type="entry name" value="SPERMIDINE_PUTRESCINE IMPORT ATP-BINDING PROTEIN POTA"/>
    <property type="match status" value="1"/>
</dbReference>
<dbReference type="InterPro" id="IPR008995">
    <property type="entry name" value="Mo/tungstate-bd_C_term_dom"/>
</dbReference>
<evidence type="ECO:0000256" key="6">
    <source>
        <dbReference type="ARBA" id="ARBA00023004"/>
    </source>
</evidence>
<evidence type="ECO:0000256" key="4">
    <source>
        <dbReference type="ARBA" id="ARBA00022741"/>
    </source>
</evidence>
<keyword evidence="6" id="KW-0408">Iron</keyword>
<accession>A0ABW4V1G5</accession>
<evidence type="ECO:0000259" key="9">
    <source>
        <dbReference type="PROSITE" id="PS50893"/>
    </source>
</evidence>
<keyword evidence="8" id="KW-0472">Membrane</keyword>
<name>A0ABW4V1G5_9MICO</name>
<comment type="caution">
    <text evidence="10">The sequence shown here is derived from an EMBL/GenBank/DDBJ whole genome shotgun (WGS) entry which is preliminary data.</text>
</comment>
<evidence type="ECO:0000313" key="10">
    <source>
        <dbReference type="EMBL" id="MFD2024630.1"/>
    </source>
</evidence>
<feature type="domain" description="ABC transporter" evidence="9">
    <location>
        <begin position="5"/>
        <end position="237"/>
    </location>
</feature>
<dbReference type="PANTHER" id="PTHR42781">
    <property type="entry name" value="SPERMIDINE/PUTRESCINE IMPORT ATP-BINDING PROTEIN POTA"/>
    <property type="match status" value="1"/>
</dbReference>
<dbReference type="PROSITE" id="PS50893">
    <property type="entry name" value="ABC_TRANSPORTER_2"/>
    <property type="match status" value="1"/>
</dbReference>
<organism evidence="10 11">
    <name type="scientific">Promicromonospora aerolata</name>
    <dbReference type="NCBI Taxonomy" id="195749"/>
    <lineage>
        <taxon>Bacteria</taxon>
        <taxon>Bacillati</taxon>
        <taxon>Actinomycetota</taxon>
        <taxon>Actinomycetes</taxon>
        <taxon>Micrococcales</taxon>
        <taxon>Promicromonosporaceae</taxon>
        <taxon>Promicromonospora</taxon>
    </lineage>
</organism>
<keyword evidence="11" id="KW-1185">Reference proteome</keyword>
<evidence type="ECO:0000256" key="1">
    <source>
        <dbReference type="ARBA" id="ARBA00022448"/>
    </source>
</evidence>
<dbReference type="RefSeq" id="WP_377196567.1">
    <property type="nucleotide sequence ID" value="NZ_JBHUHF010000001.1"/>
</dbReference>
<dbReference type="Proteomes" id="UP001597338">
    <property type="component" value="Unassembled WGS sequence"/>
</dbReference>
<dbReference type="GO" id="GO:0005524">
    <property type="term" value="F:ATP binding"/>
    <property type="evidence" value="ECO:0007669"/>
    <property type="project" value="UniProtKB-KW"/>
</dbReference>
<reference evidence="11" key="1">
    <citation type="journal article" date="2019" name="Int. J. Syst. Evol. Microbiol.">
        <title>The Global Catalogue of Microorganisms (GCM) 10K type strain sequencing project: providing services to taxonomists for standard genome sequencing and annotation.</title>
        <authorList>
            <consortium name="The Broad Institute Genomics Platform"/>
            <consortium name="The Broad Institute Genome Sequencing Center for Infectious Disease"/>
            <person name="Wu L."/>
            <person name="Ma J."/>
        </authorList>
    </citation>
    <scope>NUCLEOTIDE SEQUENCE [LARGE SCALE GENOMIC DNA]</scope>
    <source>
        <strain evidence="11">CCM 7043</strain>
    </source>
</reference>
<evidence type="ECO:0000256" key="5">
    <source>
        <dbReference type="ARBA" id="ARBA00022840"/>
    </source>
</evidence>
<dbReference type="EMBL" id="JBHUHF010000001">
    <property type="protein sequence ID" value="MFD2024630.1"/>
    <property type="molecule type" value="Genomic_DNA"/>
</dbReference>
<keyword evidence="2" id="KW-1003">Cell membrane</keyword>
<gene>
    <name evidence="10" type="ORF">ACFSL2_03815</name>
</gene>
<evidence type="ECO:0000256" key="3">
    <source>
        <dbReference type="ARBA" id="ARBA00022496"/>
    </source>
</evidence>
<evidence type="ECO:0000256" key="8">
    <source>
        <dbReference type="ARBA" id="ARBA00023136"/>
    </source>
</evidence>
<sequence>MSATLTINGLTRWYPGTGTPTLDAIDLTVPAAGCAALLGPSGSGKSTALRLVAGLDTPDAGEVLIDGRSVAGIPPERRHTVLVFQSPRLFPHLSVLDNVAFPLAVAGAPRGKARDDATQFLDLVGLTSLAHRRPATLSGGQEQRVALARALAARPDVLLLDEPFSALDPTVRSEMHTLLVELRAAVEPTILLVTHDQNEAAVLADTVAVLLDGRIAQHDRIDRLYTRPDSLAVQGFLGGRNAVAGQVADGAHHSALGPLELPADTVILEGAATLVVRQEAIGLVPPSDPRADLVGVVSAVSARGPRAQVEVTVTGVSLIAESGPGERFEPGDRVGMVLPLDQRHAVPAHGVGVRPQDEAVAAGPHAAVRAVPGDG</sequence>
<evidence type="ECO:0000256" key="7">
    <source>
        <dbReference type="ARBA" id="ARBA00023065"/>
    </source>
</evidence>
<dbReference type="InterPro" id="IPR003439">
    <property type="entry name" value="ABC_transporter-like_ATP-bd"/>
</dbReference>
<evidence type="ECO:0000313" key="11">
    <source>
        <dbReference type="Proteomes" id="UP001597338"/>
    </source>
</evidence>
<proteinExistence type="predicted"/>
<keyword evidence="7" id="KW-0406">Ion transport</keyword>
<keyword evidence="3" id="KW-0410">Iron transport</keyword>
<dbReference type="Gene3D" id="3.40.50.300">
    <property type="entry name" value="P-loop containing nucleotide triphosphate hydrolases"/>
    <property type="match status" value="1"/>
</dbReference>
<evidence type="ECO:0000256" key="2">
    <source>
        <dbReference type="ARBA" id="ARBA00022475"/>
    </source>
</evidence>
<dbReference type="Pfam" id="PF00005">
    <property type="entry name" value="ABC_tran"/>
    <property type="match status" value="1"/>
</dbReference>
<dbReference type="SMART" id="SM00382">
    <property type="entry name" value="AAA"/>
    <property type="match status" value="1"/>
</dbReference>
<dbReference type="InterPro" id="IPR027417">
    <property type="entry name" value="P-loop_NTPase"/>
</dbReference>
<dbReference type="CDD" id="cd03259">
    <property type="entry name" value="ABC_Carb_Solutes_like"/>
    <property type="match status" value="1"/>
</dbReference>
<keyword evidence="4" id="KW-0547">Nucleotide-binding</keyword>
<dbReference type="SUPFAM" id="SSF52540">
    <property type="entry name" value="P-loop containing nucleoside triphosphate hydrolases"/>
    <property type="match status" value="1"/>
</dbReference>
<keyword evidence="5 10" id="KW-0067">ATP-binding</keyword>
<keyword evidence="1" id="KW-0813">Transport</keyword>
<dbReference type="InterPro" id="IPR050093">
    <property type="entry name" value="ABC_SmlMolc_Importer"/>
</dbReference>
<dbReference type="InterPro" id="IPR015853">
    <property type="entry name" value="ABC_transpr_FbpC"/>
</dbReference>